<keyword evidence="2" id="KW-0472">Membrane</keyword>
<evidence type="ECO:0000313" key="4">
    <source>
        <dbReference type="Proteomes" id="UP001519887"/>
    </source>
</evidence>
<feature type="region of interest" description="Disordered" evidence="1">
    <location>
        <begin position="1"/>
        <end position="36"/>
    </location>
</feature>
<keyword evidence="2" id="KW-0812">Transmembrane</keyword>
<accession>A0ABS7C0L0</accession>
<organism evidence="3 4">
    <name type="scientific">Paenibacillus sepulcri</name>
    <dbReference type="NCBI Taxonomy" id="359917"/>
    <lineage>
        <taxon>Bacteria</taxon>
        <taxon>Bacillati</taxon>
        <taxon>Bacillota</taxon>
        <taxon>Bacilli</taxon>
        <taxon>Bacillales</taxon>
        <taxon>Paenibacillaceae</taxon>
        <taxon>Paenibacillus</taxon>
    </lineage>
</organism>
<evidence type="ECO:0000256" key="2">
    <source>
        <dbReference type="SAM" id="Phobius"/>
    </source>
</evidence>
<dbReference type="EMBL" id="JAHZIK010000200">
    <property type="protein sequence ID" value="MBW7454433.1"/>
    <property type="molecule type" value="Genomic_DNA"/>
</dbReference>
<comment type="caution">
    <text evidence="3">The sequence shown here is derived from an EMBL/GenBank/DDBJ whole genome shotgun (WGS) entry which is preliminary data.</text>
</comment>
<gene>
    <name evidence="3" type="ORF">K0U00_10360</name>
</gene>
<reference evidence="3 4" key="1">
    <citation type="submission" date="2021-07" db="EMBL/GenBank/DDBJ databases">
        <title>Paenibacillus radiodurans sp. nov., isolated from the southeastern edge of Tengger Desert.</title>
        <authorList>
            <person name="Zhang G."/>
        </authorList>
    </citation>
    <scope>NUCLEOTIDE SEQUENCE [LARGE SCALE GENOMIC DNA]</scope>
    <source>
        <strain evidence="3 4">CCM 7311</strain>
    </source>
</reference>
<protein>
    <submittedName>
        <fullName evidence="3">Uncharacterized protein</fullName>
    </submittedName>
</protein>
<proteinExistence type="predicted"/>
<sequence length="79" mass="9224">MSRVLKYGRGRRIEPESRVKKRNRSASETRPEGNVLSSRVLKHPSNKLKIAKWYYRLLIMLFMILVIGLVIWGKKLSGI</sequence>
<keyword evidence="4" id="KW-1185">Reference proteome</keyword>
<evidence type="ECO:0000313" key="3">
    <source>
        <dbReference type="EMBL" id="MBW7454433.1"/>
    </source>
</evidence>
<feature type="compositionally biased region" description="Basic residues" evidence="1">
    <location>
        <begin position="1"/>
        <end position="10"/>
    </location>
</feature>
<feature type="transmembrane region" description="Helical" evidence="2">
    <location>
        <begin position="53"/>
        <end position="73"/>
    </location>
</feature>
<dbReference type="Proteomes" id="UP001519887">
    <property type="component" value="Unassembled WGS sequence"/>
</dbReference>
<name>A0ABS7C0L0_9BACL</name>
<evidence type="ECO:0000256" key="1">
    <source>
        <dbReference type="SAM" id="MobiDB-lite"/>
    </source>
</evidence>
<keyword evidence="2" id="KW-1133">Transmembrane helix</keyword>